<evidence type="ECO:0000313" key="1">
    <source>
        <dbReference type="EMBL" id="EJU00442.1"/>
    </source>
</evidence>
<evidence type="ECO:0000313" key="2">
    <source>
        <dbReference type="Proteomes" id="UP000030653"/>
    </source>
</evidence>
<name>M5G3K5_DACPD</name>
<dbReference type="AlphaFoldDB" id="M5G3K5"/>
<accession>M5G3K5</accession>
<reference evidence="1 2" key="1">
    <citation type="journal article" date="2012" name="Science">
        <title>The Paleozoic origin of enzymatic lignin decomposition reconstructed from 31 fungal genomes.</title>
        <authorList>
            <person name="Floudas D."/>
            <person name="Binder M."/>
            <person name="Riley R."/>
            <person name="Barry K."/>
            <person name="Blanchette R.A."/>
            <person name="Henrissat B."/>
            <person name="Martinez A.T."/>
            <person name="Otillar R."/>
            <person name="Spatafora J.W."/>
            <person name="Yadav J.S."/>
            <person name="Aerts A."/>
            <person name="Benoit I."/>
            <person name="Boyd A."/>
            <person name="Carlson A."/>
            <person name="Copeland A."/>
            <person name="Coutinho P.M."/>
            <person name="de Vries R.P."/>
            <person name="Ferreira P."/>
            <person name="Findley K."/>
            <person name="Foster B."/>
            <person name="Gaskell J."/>
            <person name="Glotzer D."/>
            <person name="Gorecki P."/>
            <person name="Heitman J."/>
            <person name="Hesse C."/>
            <person name="Hori C."/>
            <person name="Igarashi K."/>
            <person name="Jurgens J.A."/>
            <person name="Kallen N."/>
            <person name="Kersten P."/>
            <person name="Kohler A."/>
            <person name="Kuees U."/>
            <person name="Kumar T.K.A."/>
            <person name="Kuo A."/>
            <person name="LaButti K."/>
            <person name="Larrondo L.F."/>
            <person name="Lindquist E."/>
            <person name="Ling A."/>
            <person name="Lombard V."/>
            <person name="Lucas S."/>
            <person name="Lundell T."/>
            <person name="Martin R."/>
            <person name="McLaughlin D.J."/>
            <person name="Morgenstern I."/>
            <person name="Morin E."/>
            <person name="Murat C."/>
            <person name="Nagy L.G."/>
            <person name="Nolan M."/>
            <person name="Ohm R.A."/>
            <person name="Patyshakuliyeva A."/>
            <person name="Rokas A."/>
            <person name="Ruiz-Duenas F.J."/>
            <person name="Sabat G."/>
            <person name="Salamov A."/>
            <person name="Samejima M."/>
            <person name="Schmutz J."/>
            <person name="Slot J.C."/>
            <person name="St John F."/>
            <person name="Stenlid J."/>
            <person name="Sun H."/>
            <person name="Sun S."/>
            <person name="Syed K."/>
            <person name="Tsang A."/>
            <person name="Wiebenga A."/>
            <person name="Young D."/>
            <person name="Pisabarro A."/>
            <person name="Eastwood D.C."/>
            <person name="Martin F."/>
            <person name="Cullen D."/>
            <person name="Grigoriev I.V."/>
            <person name="Hibbett D.S."/>
        </authorList>
    </citation>
    <scope>NUCLEOTIDE SEQUENCE [LARGE SCALE GENOMIC DNA]</scope>
    <source>
        <strain evidence="1 2">DJM-731 SS1</strain>
    </source>
</reference>
<gene>
    <name evidence="1" type="ORF">DACRYDRAFT_109162</name>
</gene>
<dbReference type="RefSeq" id="XP_040627339.1">
    <property type="nucleotide sequence ID" value="XM_040768827.1"/>
</dbReference>
<dbReference type="Proteomes" id="UP000030653">
    <property type="component" value="Unassembled WGS sequence"/>
</dbReference>
<keyword evidence="2" id="KW-1185">Reference proteome</keyword>
<sequence>MTNSIEHKPITAVLNYCTPSQSFGPSERPLRYAYEPPPAGRPETNEALEAQLMPIHDVRGRKDIGLDMSGFAVLEAIPDHHPSVYEDENWIKTH</sequence>
<proteinExistence type="predicted"/>
<dbReference type="HOGENOM" id="CLU_2386091_0_0_1"/>
<organism evidence="1 2">
    <name type="scientific">Dacryopinax primogenitus (strain DJM 731)</name>
    <name type="common">Brown rot fungus</name>
    <dbReference type="NCBI Taxonomy" id="1858805"/>
    <lineage>
        <taxon>Eukaryota</taxon>
        <taxon>Fungi</taxon>
        <taxon>Dikarya</taxon>
        <taxon>Basidiomycota</taxon>
        <taxon>Agaricomycotina</taxon>
        <taxon>Dacrymycetes</taxon>
        <taxon>Dacrymycetales</taxon>
        <taxon>Dacrymycetaceae</taxon>
        <taxon>Dacryopinax</taxon>
    </lineage>
</organism>
<dbReference type="EMBL" id="JH795867">
    <property type="protein sequence ID" value="EJU00442.1"/>
    <property type="molecule type" value="Genomic_DNA"/>
</dbReference>
<dbReference type="GeneID" id="63683889"/>
<protein>
    <submittedName>
        <fullName evidence="1">Uncharacterized protein</fullName>
    </submittedName>
</protein>